<dbReference type="GO" id="GO:0020002">
    <property type="term" value="C:host cell plasma membrane"/>
    <property type="evidence" value="ECO:0007669"/>
    <property type="project" value="UniProtKB-SubCell"/>
</dbReference>
<comment type="subcellular location">
    <subcellularLocation>
        <location evidence="1">Host cell membrane</location>
        <topology evidence="1">Lipid-anchor</topology>
        <orientation evidence="1">Cytoplasmic side</orientation>
    </subcellularLocation>
</comment>
<dbReference type="SUPFAM" id="SSF52540">
    <property type="entry name" value="P-loop containing nucleoside triphosphate hydrolases"/>
    <property type="match status" value="1"/>
</dbReference>
<organism evidence="3">
    <name type="scientific">Megaviridae environmental sample</name>
    <dbReference type="NCBI Taxonomy" id="1737588"/>
    <lineage>
        <taxon>Viruses</taxon>
        <taxon>Varidnaviria</taxon>
        <taxon>Bamfordvirae</taxon>
        <taxon>Nucleocytoviricota</taxon>
        <taxon>Megaviricetes</taxon>
        <taxon>Imitervirales</taxon>
        <taxon>Mimiviridae</taxon>
        <taxon>environmental samples</taxon>
    </lineage>
</organism>
<dbReference type="FunFam" id="3.40.50.300:FF:001447">
    <property type="entry name" value="Ras-related protein Rab-1B"/>
    <property type="match status" value="1"/>
</dbReference>
<evidence type="ECO:0000256" key="1">
    <source>
        <dbReference type="ARBA" id="ARBA00004112"/>
    </source>
</evidence>
<dbReference type="GO" id="GO:0003924">
    <property type="term" value="F:GTPase activity"/>
    <property type="evidence" value="ECO:0007669"/>
    <property type="project" value="InterPro"/>
</dbReference>
<keyword evidence="2" id="KW-0547">Nucleotide-binding</keyword>
<name>A0A5J6VIT8_9VIRU</name>
<dbReference type="SMART" id="SM00176">
    <property type="entry name" value="RAN"/>
    <property type="match status" value="1"/>
</dbReference>
<dbReference type="NCBIfam" id="TIGR00231">
    <property type="entry name" value="small_GTP"/>
    <property type="match status" value="1"/>
</dbReference>
<dbReference type="Gene3D" id="3.40.50.300">
    <property type="entry name" value="P-loop containing nucleotide triphosphate hydrolases"/>
    <property type="match status" value="1"/>
</dbReference>
<dbReference type="GO" id="GO:0005525">
    <property type="term" value="F:GTP binding"/>
    <property type="evidence" value="ECO:0007669"/>
    <property type="project" value="InterPro"/>
</dbReference>
<dbReference type="PROSITE" id="PS51419">
    <property type="entry name" value="RAB"/>
    <property type="match status" value="1"/>
</dbReference>
<dbReference type="PRINTS" id="PR00449">
    <property type="entry name" value="RASTRNSFRMNG"/>
</dbReference>
<evidence type="ECO:0000313" key="3">
    <source>
        <dbReference type="EMBL" id="QFG73830.1"/>
    </source>
</evidence>
<dbReference type="InterPro" id="IPR027417">
    <property type="entry name" value="P-loop_NTPase"/>
</dbReference>
<dbReference type="InterPro" id="IPR001806">
    <property type="entry name" value="Small_GTPase"/>
</dbReference>
<proteinExistence type="predicted"/>
<dbReference type="Pfam" id="PF00071">
    <property type="entry name" value="Ras"/>
    <property type="match status" value="1"/>
</dbReference>
<dbReference type="CDD" id="cd00154">
    <property type="entry name" value="Rab"/>
    <property type="match status" value="1"/>
</dbReference>
<reference evidence="3" key="1">
    <citation type="journal article" date="2019" name="Philos. Trans. R. Soc. Lond., B, Biol. Sci.">
        <title>Targeted metagenomic recovery of four divergent viruses reveals shared and distinctive characteristics of giant viruses of marine eukaryotes.</title>
        <authorList>
            <person name="Needham D.M."/>
            <person name="Poirier C."/>
            <person name="Hehenberger E."/>
            <person name="Jimenez V."/>
            <person name="Swalwell J.E."/>
            <person name="Santoro A.E."/>
            <person name="Worden A.Z."/>
        </authorList>
    </citation>
    <scope>NUCLEOTIDE SEQUENCE</scope>
    <source>
        <strain evidence="3">OPacV-662</strain>
    </source>
</reference>
<dbReference type="SMART" id="SM00174">
    <property type="entry name" value="RHO"/>
    <property type="match status" value="1"/>
</dbReference>
<protein>
    <submittedName>
        <fullName evidence="3">Ras family protein</fullName>
    </submittedName>
</protein>
<dbReference type="InterPro" id="IPR005225">
    <property type="entry name" value="Small_GTP-bd"/>
</dbReference>
<dbReference type="SMART" id="SM00173">
    <property type="entry name" value="RAS"/>
    <property type="match status" value="1"/>
</dbReference>
<sequence length="209" mass="23859">MEEIKIKTIIIGDMSVGKTSLARVLSGGLYDPKERCSIGVELFRLNRISKDGQRLCFILWDTAGQERYKSLIQGYFRNVDLCILCYDITRFSSFQNIEMWRNKMIQENPACKFIMVGNKSDIEHANIFQVSNELSNEYANKHNMMHVSVSSRTHDNIEVLIKCMCECINSKLSINNKLSINGKLSINSKLSINGKLSINSKLSTSYCCY</sequence>
<dbReference type="PANTHER" id="PTHR47978">
    <property type="match status" value="1"/>
</dbReference>
<dbReference type="EMBL" id="MN448271">
    <property type="protein sequence ID" value="QFG73830.1"/>
    <property type="molecule type" value="Genomic_DNA"/>
</dbReference>
<accession>A0A5J6VIT8</accession>
<dbReference type="SMART" id="SM00175">
    <property type="entry name" value="RAB"/>
    <property type="match status" value="1"/>
</dbReference>
<evidence type="ECO:0000256" key="2">
    <source>
        <dbReference type="ARBA" id="ARBA00022741"/>
    </source>
</evidence>